<gene>
    <name evidence="2" type="ORF">C1875_12150</name>
</gene>
<evidence type="ECO:0000313" key="2">
    <source>
        <dbReference type="EMBL" id="RDB68151.1"/>
    </source>
</evidence>
<organism evidence="2 3">
    <name type="scientific">Eggerthella lenta</name>
    <name type="common">Eubacterium lentum</name>
    <dbReference type="NCBI Taxonomy" id="84112"/>
    <lineage>
        <taxon>Bacteria</taxon>
        <taxon>Bacillati</taxon>
        <taxon>Actinomycetota</taxon>
        <taxon>Coriobacteriia</taxon>
        <taxon>Eggerthellales</taxon>
        <taxon>Eggerthellaceae</taxon>
        <taxon>Eggerthella</taxon>
    </lineage>
</organism>
<dbReference type="InterPro" id="IPR011051">
    <property type="entry name" value="RmlC_Cupin_sf"/>
</dbReference>
<accession>A0A369MB57</accession>
<dbReference type="InterPro" id="IPR008894">
    <property type="entry name" value="QdtA_cupin_dom"/>
</dbReference>
<feature type="domain" description="Sugar 3,4-ketoisomerase QdtA cupin" evidence="1">
    <location>
        <begin position="1"/>
        <end position="130"/>
    </location>
</feature>
<name>A0A369MB57_EGGLN</name>
<protein>
    <submittedName>
        <fullName evidence="2">WxcM-like domain-containing protein</fullName>
    </submittedName>
</protein>
<comment type="caution">
    <text evidence="2">The sequence shown here is derived from an EMBL/GenBank/DDBJ whole genome shotgun (WGS) entry which is preliminary data.</text>
</comment>
<dbReference type="Pfam" id="PF05523">
    <property type="entry name" value="FdtA"/>
    <property type="match status" value="1"/>
</dbReference>
<dbReference type="Gene3D" id="2.60.120.10">
    <property type="entry name" value="Jelly Rolls"/>
    <property type="match status" value="1"/>
</dbReference>
<dbReference type="SUPFAM" id="SSF51182">
    <property type="entry name" value="RmlC-like cupins"/>
    <property type="match status" value="1"/>
</dbReference>
<evidence type="ECO:0000259" key="1">
    <source>
        <dbReference type="Pfam" id="PF05523"/>
    </source>
</evidence>
<dbReference type="CDD" id="cd20292">
    <property type="entry name" value="cupin_QdtA-like"/>
    <property type="match status" value="1"/>
</dbReference>
<proteinExistence type="predicted"/>
<evidence type="ECO:0000313" key="3">
    <source>
        <dbReference type="Proteomes" id="UP000253970"/>
    </source>
</evidence>
<reference evidence="2 3" key="1">
    <citation type="journal article" date="2018" name="Elife">
        <title>Discovery and characterization of a prevalent human gut bacterial enzyme sufficient for the inactivation of a family of plant toxins.</title>
        <authorList>
            <person name="Koppel N."/>
            <person name="Bisanz J.E."/>
            <person name="Pandelia M.E."/>
            <person name="Turnbaugh P.J."/>
            <person name="Balskus E.P."/>
        </authorList>
    </citation>
    <scope>NUCLEOTIDE SEQUENCE [LARGE SCALE GENOMIC DNA]</scope>
    <source>
        <strain evidence="2 3">W1 BHI 6</strain>
    </source>
</reference>
<dbReference type="EMBL" id="PPTU01000023">
    <property type="protein sequence ID" value="RDB68151.1"/>
    <property type="molecule type" value="Genomic_DNA"/>
</dbReference>
<dbReference type="AlphaFoldDB" id="A0A369MB57"/>
<sequence>MKYEIKQIRTVNTPGKGSLSFFESGRDVPFEIKRMYFIHQVPTGVQRGGHAHRRLCQLLFCPYGSIEIVLDDGVAEERILLDDPSKGLLVGNLVWRDMIWRKDDSILAVAASNYYDESDYIREYKDFLDELNLQGEKDD</sequence>
<dbReference type="InterPro" id="IPR014710">
    <property type="entry name" value="RmlC-like_jellyroll"/>
</dbReference>
<dbReference type="RefSeq" id="WP_114534439.1">
    <property type="nucleotide sequence ID" value="NZ_AP025575.1"/>
</dbReference>
<dbReference type="Proteomes" id="UP000253970">
    <property type="component" value="Unassembled WGS sequence"/>
</dbReference>